<evidence type="ECO:0000256" key="1">
    <source>
        <dbReference type="SAM" id="Coils"/>
    </source>
</evidence>
<dbReference type="InParanoid" id="A0A078A5P5"/>
<sequence>MGNRKPMTVINSTRKKKFLNITSESQDQSFIIQNSFNQSVMNAQISPSHELNGPTDRADISGIGDDSQDREMRLNFKPGNGQRKVVKINDEYNDSIAQIDEDRDINSDSYSDEGEDEYISRGDDAYKVVVNSDGGMISDFQRPTKSTQQHQQQSQNTQQQNQYQISNSSQFNLFGGESIKQSKVSSPYNNHFFSGGSLPIFERVKTAHGIKKKSNIFKSTTNQLDSLNQKLDKYGQSEVYVGSQDLQQLSQRPSTIHSNFGRVQSKRLQPTISLSQQRDKRVIAEKSFITTDQDKLIQNSNDTTLKGMEHDQILSDLQLDQLQVCLRVSKLVIHDYNDINEEYYAVHGKNFVEDPEPTPICHYERDPNTGDIRIDKMRNILPKSSQSDEFARMTQRERDEYMKNQQARDVMEGLIRILKKRDTKTNIEVIQKELDELAARNNPLKKCLSMYKIKQKMDQLKESSMADDDKFTKKDTTLSGDRPTSNRSRSPNKTREQSRSKRISMDLKAFRAEEQLSQEEEGKMRYKILTNFVNAYKEKMFLSSSVGFGDSKTQAGEKNTMTLQDLKEQAMAERQDITLDFEQFMRIYNFEKNRSTTGKNSVVFPGVNQSAEVKKETKISKSYHRNGKEKSFIPSPVNTSADNTFKKRPLSSFGREIQDQKNKLMRKTNQIRRNVEENKSLIENVKQRKRQEQDDIEIAKQVDMIKKRNFNKRSSRQNDSQNRNSQANFSEMSPEFRQTGTKSGYGMIQDGSTQYIRGGTPITTSVQQVNNQRPQTTGATNYRGKNRRLVSGGIILNQQENEQHQTFDMKRLNSSQHDGFQFDAQSGKNILQSKGPQYVVSVSGSQSNLGSQKVSRSLCNLFYIFNLLIQRLQLILQDFMVIVQMR</sequence>
<accession>A0A078A5P5</accession>
<feature type="compositionally biased region" description="Low complexity" evidence="2">
    <location>
        <begin position="717"/>
        <end position="726"/>
    </location>
</feature>
<name>A0A078A5P5_STYLE</name>
<protein>
    <submittedName>
        <fullName evidence="3">Uncharacterized protein</fullName>
    </submittedName>
</protein>
<feature type="coiled-coil region" evidence="1">
    <location>
        <begin position="657"/>
        <end position="702"/>
    </location>
</feature>
<feature type="compositionally biased region" description="Polar residues" evidence="2">
    <location>
        <begin position="727"/>
        <end position="742"/>
    </location>
</feature>
<feature type="region of interest" description="Disordered" evidence="2">
    <location>
        <begin position="627"/>
        <end position="647"/>
    </location>
</feature>
<proteinExistence type="predicted"/>
<dbReference type="Proteomes" id="UP000039865">
    <property type="component" value="Unassembled WGS sequence"/>
</dbReference>
<feature type="compositionally biased region" description="Basic and acidic residues" evidence="2">
    <location>
        <begin position="493"/>
        <end position="507"/>
    </location>
</feature>
<feature type="compositionally biased region" description="Basic and acidic residues" evidence="2">
    <location>
        <begin position="467"/>
        <end position="476"/>
    </location>
</feature>
<evidence type="ECO:0000313" key="4">
    <source>
        <dbReference type="Proteomes" id="UP000039865"/>
    </source>
</evidence>
<feature type="region of interest" description="Disordered" evidence="2">
    <location>
        <begin position="97"/>
        <end position="118"/>
    </location>
</feature>
<keyword evidence="1" id="KW-0175">Coiled coil</keyword>
<organism evidence="3 4">
    <name type="scientific">Stylonychia lemnae</name>
    <name type="common">Ciliate</name>
    <dbReference type="NCBI Taxonomy" id="5949"/>
    <lineage>
        <taxon>Eukaryota</taxon>
        <taxon>Sar</taxon>
        <taxon>Alveolata</taxon>
        <taxon>Ciliophora</taxon>
        <taxon>Intramacronucleata</taxon>
        <taxon>Spirotrichea</taxon>
        <taxon>Stichotrichia</taxon>
        <taxon>Sporadotrichida</taxon>
        <taxon>Oxytrichidae</taxon>
        <taxon>Stylonychinae</taxon>
        <taxon>Stylonychia</taxon>
    </lineage>
</organism>
<feature type="region of interest" description="Disordered" evidence="2">
    <location>
        <begin position="136"/>
        <end position="163"/>
    </location>
</feature>
<feature type="region of interest" description="Disordered" evidence="2">
    <location>
        <begin position="461"/>
        <end position="507"/>
    </location>
</feature>
<dbReference type="AlphaFoldDB" id="A0A078A5P5"/>
<evidence type="ECO:0000313" key="3">
    <source>
        <dbReference type="EMBL" id="CDW76865.1"/>
    </source>
</evidence>
<keyword evidence="4" id="KW-1185">Reference proteome</keyword>
<gene>
    <name evidence="3" type="primary">Contig7788.g8301</name>
    <name evidence="3" type="ORF">STYLEM_5830</name>
</gene>
<evidence type="ECO:0000256" key="2">
    <source>
        <dbReference type="SAM" id="MobiDB-lite"/>
    </source>
</evidence>
<reference evidence="3 4" key="1">
    <citation type="submission" date="2014-06" db="EMBL/GenBank/DDBJ databases">
        <authorList>
            <person name="Swart Estienne"/>
        </authorList>
    </citation>
    <scope>NUCLEOTIDE SEQUENCE [LARGE SCALE GENOMIC DNA]</scope>
    <source>
        <strain evidence="3 4">130c</strain>
    </source>
</reference>
<dbReference type="EMBL" id="CCKQ01005615">
    <property type="protein sequence ID" value="CDW76865.1"/>
    <property type="molecule type" value="Genomic_DNA"/>
</dbReference>
<feature type="compositionally biased region" description="Polar residues" evidence="2">
    <location>
        <begin position="478"/>
        <end position="491"/>
    </location>
</feature>
<feature type="region of interest" description="Disordered" evidence="2">
    <location>
        <begin position="707"/>
        <end position="752"/>
    </location>
</feature>
<feature type="compositionally biased region" description="Low complexity" evidence="2">
    <location>
        <begin position="148"/>
        <end position="163"/>
    </location>
</feature>